<dbReference type="GO" id="GO:1990573">
    <property type="term" value="P:potassium ion import across plasma membrane"/>
    <property type="evidence" value="ECO:0007669"/>
    <property type="project" value="TreeGrafter"/>
</dbReference>
<reference evidence="7 8" key="1">
    <citation type="journal article" date="2015" name="Parasit. Vectors">
        <title>Draft genome of the scabies mite.</title>
        <authorList>
            <person name="Rider S.D.Jr."/>
            <person name="Morgan M.S."/>
            <person name="Arlian L.G."/>
        </authorList>
    </citation>
    <scope>NUCLEOTIDE SEQUENCE [LARGE SCALE GENOMIC DNA]</scope>
    <source>
        <strain evidence="7">Arlian Lab</strain>
    </source>
</reference>
<organism evidence="7 8">
    <name type="scientific">Sarcoptes scabiei</name>
    <name type="common">Itch mite</name>
    <name type="synonym">Acarus scabiei</name>
    <dbReference type="NCBI Taxonomy" id="52283"/>
    <lineage>
        <taxon>Eukaryota</taxon>
        <taxon>Metazoa</taxon>
        <taxon>Ecdysozoa</taxon>
        <taxon>Arthropoda</taxon>
        <taxon>Chelicerata</taxon>
        <taxon>Arachnida</taxon>
        <taxon>Acari</taxon>
        <taxon>Acariformes</taxon>
        <taxon>Sarcoptiformes</taxon>
        <taxon>Astigmata</taxon>
        <taxon>Psoroptidia</taxon>
        <taxon>Sarcoptoidea</taxon>
        <taxon>Sarcoptidae</taxon>
        <taxon>Sarcoptinae</taxon>
        <taxon>Sarcoptes</taxon>
    </lineage>
</organism>
<proteinExistence type="predicted"/>
<dbReference type="InterPro" id="IPR004842">
    <property type="entry name" value="SLC12A_fam"/>
</dbReference>
<evidence type="ECO:0000256" key="1">
    <source>
        <dbReference type="ARBA" id="ARBA00004141"/>
    </source>
</evidence>
<evidence type="ECO:0000259" key="6">
    <source>
        <dbReference type="Pfam" id="PF03522"/>
    </source>
</evidence>
<dbReference type="GO" id="GO:0006884">
    <property type="term" value="P:cell volume homeostasis"/>
    <property type="evidence" value="ECO:0007669"/>
    <property type="project" value="TreeGrafter"/>
</dbReference>
<dbReference type="GO" id="GO:0015379">
    <property type="term" value="F:potassium:chloride symporter activity"/>
    <property type="evidence" value="ECO:0007669"/>
    <property type="project" value="TreeGrafter"/>
</dbReference>
<gene>
    <name evidence="7" type="ORF">QR98_0067350</name>
</gene>
<evidence type="ECO:0000259" key="5">
    <source>
        <dbReference type="Pfam" id="PF00324"/>
    </source>
</evidence>
<feature type="domain" description="SLC12A transporter C-terminal" evidence="6">
    <location>
        <begin position="429"/>
        <end position="535"/>
    </location>
</feature>
<evidence type="ECO:0000313" key="8">
    <source>
        <dbReference type="Proteomes" id="UP000616769"/>
    </source>
</evidence>
<dbReference type="Pfam" id="PF00324">
    <property type="entry name" value="AA_permease"/>
    <property type="match status" value="1"/>
</dbReference>
<dbReference type="GO" id="GO:0055075">
    <property type="term" value="P:potassium ion homeostasis"/>
    <property type="evidence" value="ECO:0007669"/>
    <property type="project" value="TreeGrafter"/>
</dbReference>
<dbReference type="Pfam" id="PF03522">
    <property type="entry name" value="SLC12"/>
    <property type="match status" value="1"/>
</dbReference>
<comment type="caution">
    <text evidence="7">The sequence shown here is derived from an EMBL/GenBank/DDBJ whole genome shotgun (WGS) entry which is preliminary data.</text>
</comment>
<dbReference type="Proteomes" id="UP000616769">
    <property type="component" value="Unassembled WGS sequence"/>
</dbReference>
<protein>
    <submittedName>
        <fullName evidence="7">Amino acid permease-like protein 3</fullName>
    </submittedName>
</protein>
<feature type="domain" description="Amino acid permease/ SLC12A" evidence="5">
    <location>
        <begin position="89"/>
        <end position="420"/>
    </location>
</feature>
<dbReference type="GO" id="GO:0016020">
    <property type="term" value="C:membrane"/>
    <property type="evidence" value="ECO:0007669"/>
    <property type="project" value="UniProtKB-SubCell"/>
</dbReference>
<dbReference type="PANTHER" id="PTHR11827:SF103">
    <property type="entry name" value="SODIUM CHLORIDE COTRANSPORTER 69, ISOFORM E"/>
    <property type="match status" value="1"/>
</dbReference>
<dbReference type="GO" id="GO:0055064">
    <property type="term" value="P:chloride ion homeostasis"/>
    <property type="evidence" value="ECO:0007669"/>
    <property type="project" value="TreeGrafter"/>
</dbReference>
<dbReference type="OrthoDB" id="2020542at2759"/>
<keyword evidence="3" id="KW-1133">Transmembrane helix</keyword>
<dbReference type="InterPro" id="IPR018491">
    <property type="entry name" value="SLC12_C"/>
</dbReference>
<keyword evidence="4" id="KW-0472">Membrane</keyword>
<keyword evidence="2" id="KW-0812">Transmembrane</keyword>
<dbReference type="InterPro" id="IPR004841">
    <property type="entry name" value="AA-permease/SLC12A_dom"/>
</dbReference>
<name>A0A132AB49_SARSC</name>
<dbReference type="Gene3D" id="1.20.1740.10">
    <property type="entry name" value="Amino acid/polyamine transporter I"/>
    <property type="match status" value="1"/>
</dbReference>
<evidence type="ECO:0000256" key="2">
    <source>
        <dbReference type="ARBA" id="ARBA00022692"/>
    </source>
</evidence>
<accession>A0A132AB49</accession>
<evidence type="ECO:0000313" key="7">
    <source>
        <dbReference type="EMBL" id="KPM08221.1"/>
    </source>
</evidence>
<dbReference type="VEuPathDB" id="VectorBase:SSCA010438"/>
<dbReference type="AlphaFoldDB" id="A0A132AB49"/>
<comment type="subcellular location">
    <subcellularLocation>
        <location evidence="1">Membrane</location>
        <topology evidence="1">Multi-pass membrane protein</topology>
    </subcellularLocation>
</comment>
<evidence type="ECO:0000256" key="4">
    <source>
        <dbReference type="ARBA" id="ARBA00023136"/>
    </source>
</evidence>
<dbReference type="PANTHER" id="PTHR11827">
    <property type="entry name" value="SOLUTE CARRIER FAMILY 12, CATION COTRANSPORTERS"/>
    <property type="match status" value="1"/>
</dbReference>
<evidence type="ECO:0000256" key="3">
    <source>
        <dbReference type="ARBA" id="ARBA00022989"/>
    </source>
</evidence>
<dbReference type="EMBL" id="JXLN01012231">
    <property type="protein sequence ID" value="KPM08221.1"/>
    <property type="molecule type" value="Genomic_DNA"/>
</dbReference>
<sequence length="547" mass="60623">MNIDEFRSVISLGIVLISTLLTFCTTLSMSAICTNGEIGTGGIYYMISRSLGAEAGSMIGIIFSLANAVLVSLNLVGAGETTVRIFNAMFFLLIVLLIGLLNYAIGTVLPLTAIQISRGNIGWQGKALAANLWGQWNSNLAEIFSVFFPSVIGIFAGASMSGDLRDPNAAIPKGTFLAIITTSLVYAILVIFLGSTILPFASGDFEEMLNLTNPLDLSCYRQNNCSFGLVNDYQTVALSSWYEPLIYAGIYAATLSSALGSYVCAPRIFQALCEDKLFPYIHFFAKGYGPNNDPRRGYVLTFLIAWIFLLIASFCLVNITCFHASFVGSPSFRPTFKYYNKWISLLTGLVCIVIMFFLDWISAIITVVLMVLIYFYISKKGPEVNWGTSTKGHVYNNALFSALKLNQTKDHVKNFRPSILLLTGNPSARIPLVEFANNITYNRSLLMLGHIINYEIPFFTRNKVIQSQYEWMAKRKIKAFYLLLEASSLTQGAKAMFQVSGLGTKLSPNIVMLGYKSSWKNCLLDDLLDYYNVIMYKVTLIIVLLID</sequence>